<dbReference type="PANTHER" id="PTHR33327">
    <property type="entry name" value="ENDONUCLEASE"/>
    <property type="match status" value="1"/>
</dbReference>
<evidence type="ECO:0000256" key="1">
    <source>
        <dbReference type="SAM" id="MobiDB-lite"/>
    </source>
</evidence>
<dbReference type="Pfam" id="PF23055">
    <property type="entry name" value="DUF7041"/>
    <property type="match status" value="1"/>
</dbReference>
<dbReference type="InterPro" id="IPR055469">
    <property type="entry name" value="DUF7041"/>
</dbReference>
<evidence type="ECO:0000259" key="2">
    <source>
        <dbReference type="Pfam" id="PF23055"/>
    </source>
</evidence>
<protein>
    <recommendedName>
        <fullName evidence="2">DUF7041 domain-containing protein</fullName>
    </recommendedName>
</protein>
<sequence>MEGNICFSARNSSLQKEKKHLEIAIHPLLSNHSNPASWRGVCDPKKSTCSGETALPLYHWEFLRPLNVSVRGRLTHAASSAKDEQVFPHRVTKNAQYKKLKCQCWRSDRITGVPSFGENTDDVEKNITLWFIQVESNFALAKITNDLTKYNHLIASIDPETLSAEQIRRLLSEPHLGANKPSQLLRKMRELDDSTGIKDDFLKTLWLPRLQSEMQAILSISSESLDNLANMADKIAKVRISSTDNSVFAVSRGAESTAMRNPSSLDEFTALPSEIAALSKQPDETDTDILDNVSVRSEDSETEQSHVDSEDDINDNADCFVAKKKVKGKVESSWEWRKVPFTQKEKEANGLNEELKAALKGNNTDQLSATLPILLYSYAQRFPIERVWPLTRDLIYNATTREDLRFATTTLLLELQEQKCLPQATNKFLLEAKNGIN</sequence>
<feature type="region of interest" description="Disordered" evidence="1">
    <location>
        <begin position="279"/>
        <end position="313"/>
    </location>
</feature>
<accession>A0A8T0ESM7</accession>
<gene>
    <name evidence="3" type="ORF">HNY73_014234</name>
</gene>
<proteinExistence type="predicted"/>
<feature type="domain" description="DUF7041" evidence="2">
    <location>
        <begin position="128"/>
        <end position="175"/>
    </location>
</feature>
<reference evidence="3" key="2">
    <citation type="submission" date="2020-06" db="EMBL/GenBank/DDBJ databases">
        <authorList>
            <person name="Sheffer M."/>
        </authorList>
    </citation>
    <scope>NUCLEOTIDE SEQUENCE</scope>
</reference>
<organism evidence="3 4">
    <name type="scientific">Argiope bruennichi</name>
    <name type="common">Wasp spider</name>
    <name type="synonym">Aranea bruennichi</name>
    <dbReference type="NCBI Taxonomy" id="94029"/>
    <lineage>
        <taxon>Eukaryota</taxon>
        <taxon>Metazoa</taxon>
        <taxon>Ecdysozoa</taxon>
        <taxon>Arthropoda</taxon>
        <taxon>Chelicerata</taxon>
        <taxon>Arachnida</taxon>
        <taxon>Araneae</taxon>
        <taxon>Araneomorphae</taxon>
        <taxon>Entelegynae</taxon>
        <taxon>Araneoidea</taxon>
        <taxon>Araneidae</taxon>
        <taxon>Argiope</taxon>
    </lineage>
</organism>
<comment type="caution">
    <text evidence="3">The sequence shown here is derived from an EMBL/GenBank/DDBJ whole genome shotgun (WGS) entry which is preliminary data.</text>
</comment>
<keyword evidence="4" id="KW-1185">Reference proteome</keyword>
<dbReference type="PANTHER" id="PTHR33327:SF3">
    <property type="entry name" value="RNA-DIRECTED DNA POLYMERASE"/>
    <property type="match status" value="1"/>
</dbReference>
<dbReference type="AlphaFoldDB" id="A0A8T0ESM7"/>
<dbReference type="EMBL" id="JABXBU010002072">
    <property type="protein sequence ID" value="KAF8777365.1"/>
    <property type="molecule type" value="Genomic_DNA"/>
</dbReference>
<feature type="compositionally biased region" description="Basic and acidic residues" evidence="1">
    <location>
        <begin position="296"/>
        <end position="308"/>
    </location>
</feature>
<name>A0A8T0ESM7_ARGBR</name>
<evidence type="ECO:0000313" key="4">
    <source>
        <dbReference type="Proteomes" id="UP000807504"/>
    </source>
</evidence>
<dbReference type="Proteomes" id="UP000807504">
    <property type="component" value="Unassembled WGS sequence"/>
</dbReference>
<reference evidence="3" key="1">
    <citation type="journal article" date="2020" name="bioRxiv">
        <title>Chromosome-level reference genome of the European wasp spider Argiope bruennichi: a resource for studies on range expansion and evolutionary adaptation.</title>
        <authorList>
            <person name="Sheffer M.M."/>
            <person name="Hoppe A."/>
            <person name="Krehenwinkel H."/>
            <person name="Uhl G."/>
            <person name="Kuss A.W."/>
            <person name="Jensen L."/>
            <person name="Jensen C."/>
            <person name="Gillespie R.G."/>
            <person name="Hoff K.J."/>
            <person name="Prost S."/>
        </authorList>
    </citation>
    <scope>NUCLEOTIDE SEQUENCE</scope>
</reference>
<evidence type="ECO:0000313" key="3">
    <source>
        <dbReference type="EMBL" id="KAF8777365.1"/>
    </source>
</evidence>